<dbReference type="Proteomes" id="UP001159428">
    <property type="component" value="Unassembled WGS sequence"/>
</dbReference>
<feature type="compositionally biased region" description="Polar residues" evidence="2">
    <location>
        <begin position="703"/>
        <end position="715"/>
    </location>
</feature>
<dbReference type="PANTHER" id="PTHR15901:SF16">
    <property type="entry name" value="TESTICULAR HAPLOID EXPRESSED GENE PROTEIN"/>
    <property type="match status" value="1"/>
</dbReference>
<accession>A0AAU9XAH5</accession>
<evidence type="ECO:0000313" key="3">
    <source>
        <dbReference type="EMBL" id="CAH3142314.1"/>
    </source>
</evidence>
<reference evidence="3 4" key="1">
    <citation type="submission" date="2022-05" db="EMBL/GenBank/DDBJ databases">
        <authorList>
            <consortium name="Genoscope - CEA"/>
            <person name="William W."/>
        </authorList>
    </citation>
    <scope>NUCLEOTIDE SEQUENCE [LARGE SCALE GENOMIC DNA]</scope>
</reference>
<dbReference type="InterPro" id="IPR006623">
    <property type="entry name" value="THEG"/>
</dbReference>
<feature type="compositionally biased region" description="Basic and acidic residues" evidence="2">
    <location>
        <begin position="648"/>
        <end position="669"/>
    </location>
</feature>
<gene>
    <name evidence="3" type="ORF">PMEA_00020067</name>
</gene>
<keyword evidence="1" id="KW-0677">Repeat</keyword>
<protein>
    <submittedName>
        <fullName evidence="3">Uncharacterized protein</fullName>
    </submittedName>
</protein>
<feature type="compositionally biased region" description="Low complexity" evidence="2">
    <location>
        <begin position="529"/>
        <end position="540"/>
    </location>
</feature>
<organism evidence="3 4">
    <name type="scientific">Pocillopora meandrina</name>
    <dbReference type="NCBI Taxonomy" id="46732"/>
    <lineage>
        <taxon>Eukaryota</taxon>
        <taxon>Metazoa</taxon>
        <taxon>Cnidaria</taxon>
        <taxon>Anthozoa</taxon>
        <taxon>Hexacorallia</taxon>
        <taxon>Scleractinia</taxon>
        <taxon>Astrocoeniina</taxon>
        <taxon>Pocilloporidae</taxon>
        <taxon>Pocillopora</taxon>
    </lineage>
</organism>
<feature type="region of interest" description="Disordered" evidence="2">
    <location>
        <begin position="623"/>
        <end position="733"/>
    </location>
</feature>
<dbReference type="EMBL" id="CALNXJ010000036">
    <property type="protein sequence ID" value="CAH3142314.1"/>
    <property type="molecule type" value="Genomic_DNA"/>
</dbReference>
<feature type="region of interest" description="Disordered" evidence="2">
    <location>
        <begin position="925"/>
        <end position="947"/>
    </location>
</feature>
<feature type="compositionally biased region" description="Basic and acidic residues" evidence="2">
    <location>
        <begin position="62"/>
        <end position="76"/>
    </location>
</feature>
<name>A0AAU9XAH5_9CNID</name>
<feature type="compositionally biased region" description="Polar residues" evidence="2">
    <location>
        <begin position="671"/>
        <end position="681"/>
    </location>
</feature>
<dbReference type="Pfam" id="PF14912">
    <property type="entry name" value="THEG"/>
    <property type="match status" value="3"/>
</dbReference>
<feature type="region of interest" description="Disordered" evidence="2">
    <location>
        <begin position="19"/>
        <end position="200"/>
    </location>
</feature>
<feature type="compositionally biased region" description="Polar residues" evidence="2">
    <location>
        <begin position="98"/>
        <end position="110"/>
    </location>
</feature>
<feature type="compositionally biased region" description="Polar residues" evidence="2">
    <location>
        <begin position="542"/>
        <end position="562"/>
    </location>
</feature>
<feature type="compositionally biased region" description="Low complexity" evidence="2">
    <location>
        <begin position="623"/>
        <end position="632"/>
    </location>
</feature>
<dbReference type="PANTHER" id="PTHR15901">
    <property type="entry name" value="TESTICULAR HAPLOID EXPRESSED GENE PROTEIN"/>
    <property type="match status" value="1"/>
</dbReference>
<proteinExistence type="predicted"/>
<dbReference type="SMART" id="SM00705">
    <property type="entry name" value="THEG"/>
    <property type="match status" value="7"/>
</dbReference>
<evidence type="ECO:0000313" key="4">
    <source>
        <dbReference type="Proteomes" id="UP001159428"/>
    </source>
</evidence>
<comment type="caution">
    <text evidence="3">The sequence shown here is derived from an EMBL/GenBank/DDBJ whole genome shotgun (WGS) entry which is preliminary data.</text>
</comment>
<feature type="region of interest" description="Disordered" evidence="2">
    <location>
        <begin position="529"/>
        <end position="563"/>
    </location>
</feature>
<feature type="region of interest" description="Disordered" evidence="2">
    <location>
        <begin position="483"/>
        <end position="505"/>
    </location>
</feature>
<feature type="compositionally biased region" description="Polar residues" evidence="2">
    <location>
        <begin position="296"/>
        <end position="305"/>
    </location>
</feature>
<feature type="compositionally biased region" description="Polar residues" evidence="2">
    <location>
        <begin position="187"/>
        <end position="200"/>
    </location>
</feature>
<feature type="region of interest" description="Disordered" evidence="2">
    <location>
        <begin position="356"/>
        <end position="380"/>
    </location>
</feature>
<evidence type="ECO:0000256" key="1">
    <source>
        <dbReference type="ARBA" id="ARBA00022737"/>
    </source>
</evidence>
<dbReference type="InterPro" id="IPR042401">
    <property type="entry name" value="SPMAP2-like"/>
</dbReference>
<feature type="compositionally biased region" description="Low complexity" evidence="2">
    <location>
        <begin position="46"/>
        <end position="57"/>
    </location>
</feature>
<evidence type="ECO:0000256" key="2">
    <source>
        <dbReference type="SAM" id="MobiDB-lite"/>
    </source>
</evidence>
<sequence length="1056" mass="118357">MTTVKTFSLTSQNLQKFERELKNGKRKRKSLQRNVNPERTEADGRSSGIQSCGSQSSAFKESVSDNFKDVDTEKVTKPRNNSYSLDRPEREAFRRNPEGQSRNESSTATPHVSKINYEEGSVLINYSSDSEKDKNELNSADEREEEEEEDSDDDDDEDETEEESDESDDESDESDDDEETPTREFGTPTTIRTHYTSSLNASISSIPTIASARSTPESIITIKTTKTVRKGSAHSNVSSAPSYVLNSNQYRMKKMAAKKEKERGQNHEDYENESELSFGPEQRSPSAATRMRDKGTTSVHSDGSYVTTRNWSRWSHYSAAGYSISEAPEAIRRHNKYSTVKTTATGKQAKNFKPETYFRPKTPHLPLIGKSTSSNSVPDMRRYGKRHVTLTLDPDLSRARSVSRSQMASRMSTRSIMKNPKMARGKSVPDLNKEAIMSFFDMERGKNKSAARPVNNKKGGRKETFKKSGTSIIDDIDVTTRRKRLRKRKELPQKTRIKSSLSSASSDFWNARKRKNSLTNIGSSLSSALSMSSMKSSRARQNSRPSTGTISKASSSIKQNRLQPLRKYASYQSGSDQMSTRASIPACDTPISLILKRTPSLRSVMTEYSSYLSLAASSFKSVRSSSRSSLSSTDGESTAIGPEATSPGKEEKEDLNNEKQKQIEPERKPSSKASDQQSKRSSSVKKEALISSNSERLHLPAVRTQSVSSERTVSATPVKGLSNVQREKAKEKEPVKLPQIVRVNHSLPSFTEATRDTGITRLVKLAKPKESKAVWMTSFWPIVWGNQDMMWPISRGALTANASGRLMALATPKKDFQLDHPSKCSRGQYVYSCGRSSVIWDMQPSALKANISTRVSQLAEPKKSPPQHEEQREAYIFSCGRSSPIWQVSQTAKTAEERELTLRLAHAKRCHPDYRPGREVPWSVSEPAKRAVTSARTEQLARPKTRQDRLIREPTWRVSSASMRTVASARVQELSKAKQTVEGYLPCRETEWHITRNTLRAIASDRIQNLSKPIIRETMDHLQFNPDAFTVRETAKKATASSRVVELAQPIARGHK</sequence>
<feature type="compositionally biased region" description="Basic and acidic residues" evidence="2">
    <location>
        <begin position="257"/>
        <end position="269"/>
    </location>
</feature>
<dbReference type="AlphaFoldDB" id="A0AAU9XAH5"/>
<feature type="compositionally biased region" description="Basic and acidic residues" evidence="2">
    <location>
        <begin position="86"/>
        <end position="97"/>
    </location>
</feature>
<feature type="region of interest" description="Disordered" evidence="2">
    <location>
        <begin position="445"/>
        <end position="466"/>
    </location>
</feature>
<feature type="compositionally biased region" description="Acidic residues" evidence="2">
    <location>
        <begin position="142"/>
        <end position="179"/>
    </location>
</feature>
<feature type="region of interest" description="Disordered" evidence="2">
    <location>
        <begin position="255"/>
        <end position="305"/>
    </location>
</feature>
<keyword evidence="4" id="KW-1185">Reference proteome</keyword>